<feature type="transmembrane region" description="Helical" evidence="6">
    <location>
        <begin position="269"/>
        <end position="287"/>
    </location>
</feature>
<dbReference type="EMBL" id="KB201890">
    <property type="protein sequence ID" value="ESO93987.1"/>
    <property type="molecule type" value="Genomic_DNA"/>
</dbReference>
<feature type="transmembrane region" description="Helical" evidence="6">
    <location>
        <begin position="461"/>
        <end position="480"/>
    </location>
</feature>
<evidence type="ECO:0000256" key="1">
    <source>
        <dbReference type="ARBA" id="ARBA00004141"/>
    </source>
</evidence>
<evidence type="ECO:0000256" key="6">
    <source>
        <dbReference type="SAM" id="Phobius"/>
    </source>
</evidence>
<dbReference type="KEGG" id="lgi:LOTGIDRAFT_153464"/>
<comment type="subcellular location">
    <subcellularLocation>
        <location evidence="1">Membrane</location>
        <topology evidence="1">Multi-pass membrane protein</topology>
    </subcellularLocation>
</comment>
<dbReference type="Proteomes" id="UP000030746">
    <property type="component" value="Unassembled WGS sequence"/>
</dbReference>
<evidence type="ECO:0000256" key="3">
    <source>
        <dbReference type="ARBA" id="ARBA00022692"/>
    </source>
</evidence>
<dbReference type="InterPro" id="IPR006043">
    <property type="entry name" value="NCS2"/>
</dbReference>
<keyword evidence="8" id="KW-1185">Reference proteome</keyword>
<reference evidence="7 8" key="1">
    <citation type="journal article" date="2013" name="Nature">
        <title>Insights into bilaterian evolution from three spiralian genomes.</title>
        <authorList>
            <person name="Simakov O."/>
            <person name="Marletaz F."/>
            <person name="Cho S.J."/>
            <person name="Edsinger-Gonzales E."/>
            <person name="Havlak P."/>
            <person name="Hellsten U."/>
            <person name="Kuo D.H."/>
            <person name="Larsson T."/>
            <person name="Lv J."/>
            <person name="Arendt D."/>
            <person name="Savage R."/>
            <person name="Osoegawa K."/>
            <person name="de Jong P."/>
            <person name="Grimwood J."/>
            <person name="Chapman J.A."/>
            <person name="Shapiro H."/>
            <person name="Aerts A."/>
            <person name="Otillar R.P."/>
            <person name="Terry A.Y."/>
            <person name="Boore J.L."/>
            <person name="Grigoriev I.V."/>
            <person name="Lindberg D.R."/>
            <person name="Seaver E.C."/>
            <person name="Weisblat D.A."/>
            <person name="Putnam N.H."/>
            <person name="Rokhsar D.S."/>
        </authorList>
    </citation>
    <scope>NUCLEOTIDE SEQUENCE [LARGE SCALE GENOMIC DNA]</scope>
</reference>
<evidence type="ECO:0008006" key="9">
    <source>
        <dbReference type="Google" id="ProtNLM"/>
    </source>
</evidence>
<sequence length="630" mass="68621">MMNNDTVNNHAVNNNTVNNHAVNNHAVQSNHHPVIEITNCKDEIVPLTITPGNFLITPAEDNDYQNDTEIPDRELIIVEQERRLLYTISENPPFHMCILFGIQHLLTSISSSMSISLLVAEVVCAKDDDVIKTKILSTTMLISGISTFLMSTFGVRLPIYQGPCIPYIIPLLAMASFKGMECTNYAKDSNLDVINGTAGNATLTEDIIYDKIGALSGSLIAAGILHFLIGLTGLVGTITRYLGPITIAPAMTLVAMSFYTIAVSFSEKHWGVAAVTTITGIILALYLNGRNSPLPAYNKKRGFHIKWYPVHTVFSILISIAVGWILSAILTVTGAMSDDEEHGHHYARTDSRNEIIYNSPWFYLPYPGQFGGVSFSVAAFISFFVGTLMSVVDSIGDYNATSRVCCVPPPPPHAVNRGIFVEGVMSLFAGTTGACHATVSFGGNIGAIGVTKVASRRTFQVLALLYVIFALVLKVSAFFITIPYPVLGGTLILSFGIFIGLILSNLQFVDLNSTRNLAIVGLAILLGLMLPYWSAQNQNGIQTGNAYVDNVILMLISNGGFIGGFVAFVLDNTVPGTLKERGLLVAKEHELDATIFEEGFEVYELPWIPNCIKNSRIYKYVPIFSKRKEG</sequence>
<evidence type="ECO:0000313" key="8">
    <source>
        <dbReference type="Proteomes" id="UP000030746"/>
    </source>
</evidence>
<dbReference type="RefSeq" id="XP_009055597.1">
    <property type="nucleotide sequence ID" value="XM_009057349.1"/>
</dbReference>
<evidence type="ECO:0000256" key="4">
    <source>
        <dbReference type="ARBA" id="ARBA00022989"/>
    </source>
</evidence>
<dbReference type="NCBIfam" id="NF037981">
    <property type="entry name" value="NCS2_1"/>
    <property type="match status" value="1"/>
</dbReference>
<gene>
    <name evidence="7" type="ORF">LOTGIDRAFT_153464</name>
</gene>
<dbReference type="AlphaFoldDB" id="V4AB22"/>
<feature type="transmembrane region" description="Helical" evidence="6">
    <location>
        <begin position="547"/>
        <end position="570"/>
    </location>
</feature>
<accession>V4AB22</accession>
<dbReference type="STRING" id="225164.V4AB22"/>
<dbReference type="GO" id="GO:0022857">
    <property type="term" value="F:transmembrane transporter activity"/>
    <property type="evidence" value="ECO:0007669"/>
    <property type="project" value="InterPro"/>
</dbReference>
<protein>
    <recommendedName>
        <fullName evidence="9">SLC26A/SulP transporter domain-containing protein</fullName>
    </recommendedName>
</protein>
<evidence type="ECO:0000256" key="5">
    <source>
        <dbReference type="ARBA" id="ARBA00023136"/>
    </source>
</evidence>
<feature type="transmembrane region" description="Helical" evidence="6">
    <location>
        <begin position="370"/>
        <end position="392"/>
    </location>
</feature>
<organism evidence="7 8">
    <name type="scientific">Lottia gigantea</name>
    <name type="common">Giant owl limpet</name>
    <dbReference type="NCBI Taxonomy" id="225164"/>
    <lineage>
        <taxon>Eukaryota</taxon>
        <taxon>Metazoa</taxon>
        <taxon>Spiralia</taxon>
        <taxon>Lophotrochozoa</taxon>
        <taxon>Mollusca</taxon>
        <taxon>Gastropoda</taxon>
        <taxon>Patellogastropoda</taxon>
        <taxon>Lottioidea</taxon>
        <taxon>Lottiidae</taxon>
        <taxon>Lottia</taxon>
    </lineage>
</organism>
<dbReference type="GeneID" id="20235978"/>
<evidence type="ECO:0000313" key="7">
    <source>
        <dbReference type="EMBL" id="ESO93987.1"/>
    </source>
</evidence>
<keyword evidence="4 6" id="KW-1133">Transmembrane helix</keyword>
<comment type="similarity">
    <text evidence="2">Belongs to the nucleobase:cation symporter-2 (NCS2) (TC 2.A.40) family.</text>
</comment>
<dbReference type="PANTHER" id="PTHR11119">
    <property type="entry name" value="XANTHINE-URACIL / VITAMIN C PERMEASE FAMILY MEMBER"/>
    <property type="match status" value="1"/>
</dbReference>
<keyword evidence="3 6" id="KW-0812">Transmembrane</keyword>
<feature type="transmembrane region" description="Helical" evidence="6">
    <location>
        <begin position="516"/>
        <end position="535"/>
    </location>
</feature>
<feature type="transmembrane region" description="Helical" evidence="6">
    <location>
        <begin position="212"/>
        <end position="234"/>
    </location>
</feature>
<dbReference type="GO" id="GO:0016020">
    <property type="term" value="C:membrane"/>
    <property type="evidence" value="ECO:0007669"/>
    <property type="project" value="UniProtKB-SubCell"/>
</dbReference>
<dbReference type="OMA" id="CCHATVS"/>
<feature type="transmembrane region" description="Helical" evidence="6">
    <location>
        <begin position="486"/>
        <end position="504"/>
    </location>
</feature>
<proteinExistence type="inferred from homology"/>
<evidence type="ECO:0000256" key="2">
    <source>
        <dbReference type="ARBA" id="ARBA00008821"/>
    </source>
</evidence>
<feature type="transmembrane region" description="Helical" evidence="6">
    <location>
        <begin position="308"/>
        <end position="330"/>
    </location>
</feature>
<feature type="transmembrane region" description="Helical" evidence="6">
    <location>
        <begin position="241"/>
        <end position="263"/>
    </location>
</feature>
<dbReference type="OrthoDB" id="1641903at2759"/>
<keyword evidence="5 6" id="KW-0472">Membrane</keyword>
<dbReference type="HOGENOM" id="CLU_017959_5_4_1"/>
<name>V4AB22_LOTGI</name>
<dbReference type="Pfam" id="PF00860">
    <property type="entry name" value="Xan_ur_permease"/>
    <property type="match status" value="1"/>
</dbReference>
<dbReference type="CTD" id="20235978"/>